<keyword evidence="5" id="KW-0411">Iron-sulfur</keyword>
<dbReference type="SFLD" id="SFLDG01082">
    <property type="entry name" value="B12-binding_domain_containing"/>
    <property type="match status" value="1"/>
</dbReference>
<accession>A0ABV6Z6C9</accession>
<dbReference type="InterPro" id="IPR058240">
    <property type="entry name" value="rSAM_sf"/>
</dbReference>
<dbReference type="Pfam" id="PF04055">
    <property type="entry name" value="Radical_SAM"/>
    <property type="match status" value="1"/>
</dbReference>
<evidence type="ECO:0000256" key="5">
    <source>
        <dbReference type="ARBA" id="ARBA00023014"/>
    </source>
</evidence>
<dbReference type="Gene3D" id="3.80.30.20">
    <property type="entry name" value="tm_1862 like domain"/>
    <property type="match status" value="1"/>
</dbReference>
<dbReference type="EMBL" id="JBHPBY010000676">
    <property type="protein sequence ID" value="MFC1854001.1"/>
    <property type="molecule type" value="Genomic_DNA"/>
</dbReference>
<comment type="caution">
    <text evidence="7">The sequence shown here is derived from an EMBL/GenBank/DDBJ whole genome shotgun (WGS) entry which is preliminary data.</text>
</comment>
<gene>
    <name evidence="7" type="ORF">ACFL27_27770</name>
</gene>
<dbReference type="PROSITE" id="PS51918">
    <property type="entry name" value="RADICAL_SAM"/>
    <property type="match status" value="1"/>
</dbReference>
<keyword evidence="8" id="KW-1185">Reference proteome</keyword>
<dbReference type="SMART" id="SM00729">
    <property type="entry name" value="Elp3"/>
    <property type="match status" value="1"/>
</dbReference>
<dbReference type="InterPro" id="IPR006638">
    <property type="entry name" value="Elp3/MiaA/NifB-like_rSAM"/>
</dbReference>
<comment type="cofactor">
    <cofactor evidence="1">
        <name>[4Fe-4S] cluster</name>
        <dbReference type="ChEBI" id="CHEBI:49883"/>
    </cofactor>
</comment>
<dbReference type="SUPFAM" id="SSF102114">
    <property type="entry name" value="Radical SAM enzymes"/>
    <property type="match status" value="1"/>
</dbReference>
<dbReference type="SFLD" id="SFLDG01123">
    <property type="entry name" value="methyltransferase_(Class_B)"/>
    <property type="match status" value="1"/>
</dbReference>
<evidence type="ECO:0000256" key="3">
    <source>
        <dbReference type="ARBA" id="ARBA00022723"/>
    </source>
</evidence>
<sequence>MTNNQPQKPRILLFNPPGDEVYIRDYYCSKVSKTDYLYHPTDLLYISGRLKENFTVDVIDAIAERFDETRCLQLIKEKDYLAIVFLTGAVSWMNDRVFLKKVKEETKSLLIGSGDIFMDPTGQILKEYPFLDAIILDFFDPSVASFLAGQRQGLTNIFYRNGNNEIVGNCERRTGYFEVPMPLFHLFPNRKYKYPFARKRAFATVLTDYGCPYKCRFCIMNTLGFRQRTVDNVIEELRAYRNAGVREIYFTDQTFGASKKRLFEVCHKMIALKLKLNWLCFSRVDLIDAETLSLMKKAGCHTILFGVETATQEILDRYRKGITLNQIEKAFQLCQAMGIRTVGTFILGLPGETEKSCQDTIKFALRLKCDYASFNVPVPRVGTSFRAEAIQQGWTSEKLEPMCQAYTYPVLGTDSLPREKIWRLRNKAISEFYLRPSYILRHFFRIRNYFQLETHLRGFYFMIRGMFK</sequence>
<reference evidence="7 8" key="1">
    <citation type="submission" date="2024-09" db="EMBL/GenBank/DDBJ databases">
        <title>Laminarin stimulates single cell rates of sulfate reduction while oxygen inhibits transcriptomic activity in coastal marine sediment.</title>
        <authorList>
            <person name="Lindsay M."/>
            <person name="Orcutt B."/>
            <person name="Emerson D."/>
            <person name="Stepanauskas R."/>
            <person name="D'Angelo T."/>
        </authorList>
    </citation>
    <scope>NUCLEOTIDE SEQUENCE [LARGE SCALE GENOMIC DNA]</scope>
    <source>
        <strain evidence="7">SAG AM-311-K15</strain>
    </source>
</reference>
<keyword evidence="3" id="KW-0479">Metal-binding</keyword>
<dbReference type="PANTHER" id="PTHR43409:SF16">
    <property type="entry name" value="SLR0320 PROTEIN"/>
    <property type="match status" value="1"/>
</dbReference>
<dbReference type="PANTHER" id="PTHR43409">
    <property type="entry name" value="ANAEROBIC MAGNESIUM-PROTOPORPHYRIN IX MONOMETHYL ESTER CYCLASE-RELATED"/>
    <property type="match status" value="1"/>
</dbReference>
<keyword evidence="4" id="KW-0408">Iron</keyword>
<dbReference type="SFLD" id="SFLDS00029">
    <property type="entry name" value="Radical_SAM"/>
    <property type="match status" value="1"/>
</dbReference>
<evidence type="ECO:0000256" key="2">
    <source>
        <dbReference type="ARBA" id="ARBA00022691"/>
    </source>
</evidence>
<evidence type="ECO:0000313" key="7">
    <source>
        <dbReference type="EMBL" id="MFC1854001.1"/>
    </source>
</evidence>
<evidence type="ECO:0000313" key="8">
    <source>
        <dbReference type="Proteomes" id="UP001594351"/>
    </source>
</evidence>
<name>A0ABV6Z6C9_UNCC1</name>
<feature type="domain" description="Radical SAM core" evidence="6">
    <location>
        <begin position="195"/>
        <end position="419"/>
    </location>
</feature>
<organism evidence="7 8">
    <name type="scientific">candidate division CSSED10-310 bacterium</name>
    <dbReference type="NCBI Taxonomy" id="2855610"/>
    <lineage>
        <taxon>Bacteria</taxon>
        <taxon>Bacteria division CSSED10-310</taxon>
    </lineage>
</organism>
<keyword evidence="2" id="KW-0949">S-adenosyl-L-methionine</keyword>
<dbReference type="InterPro" id="IPR051198">
    <property type="entry name" value="BchE-like"/>
</dbReference>
<dbReference type="InterPro" id="IPR034466">
    <property type="entry name" value="Methyltransferase_Class_B"/>
</dbReference>
<dbReference type="InterPro" id="IPR023404">
    <property type="entry name" value="rSAM_horseshoe"/>
</dbReference>
<evidence type="ECO:0000259" key="6">
    <source>
        <dbReference type="PROSITE" id="PS51918"/>
    </source>
</evidence>
<dbReference type="Proteomes" id="UP001594351">
    <property type="component" value="Unassembled WGS sequence"/>
</dbReference>
<evidence type="ECO:0000256" key="4">
    <source>
        <dbReference type="ARBA" id="ARBA00023004"/>
    </source>
</evidence>
<dbReference type="InterPro" id="IPR007197">
    <property type="entry name" value="rSAM"/>
</dbReference>
<dbReference type="CDD" id="cd01335">
    <property type="entry name" value="Radical_SAM"/>
    <property type="match status" value="1"/>
</dbReference>
<protein>
    <submittedName>
        <fullName evidence="7">B12-binding domain-containing radical SAM protein</fullName>
    </submittedName>
</protein>
<evidence type="ECO:0000256" key="1">
    <source>
        <dbReference type="ARBA" id="ARBA00001966"/>
    </source>
</evidence>
<proteinExistence type="predicted"/>